<dbReference type="EMBL" id="JBIGHV010000004">
    <property type="protein sequence ID" value="MFG6430436.1"/>
    <property type="molecule type" value="Genomic_DNA"/>
</dbReference>
<keyword evidence="3" id="KW-1185">Reference proteome</keyword>
<organism evidence="2 3">
    <name type="scientific">Pelomonas parva</name>
    <dbReference type="NCBI Taxonomy" id="3299032"/>
    <lineage>
        <taxon>Bacteria</taxon>
        <taxon>Pseudomonadati</taxon>
        <taxon>Pseudomonadota</taxon>
        <taxon>Betaproteobacteria</taxon>
        <taxon>Burkholderiales</taxon>
        <taxon>Sphaerotilaceae</taxon>
        <taxon>Roseateles</taxon>
    </lineage>
</organism>
<evidence type="ECO:0000313" key="3">
    <source>
        <dbReference type="Proteomes" id="UP001606210"/>
    </source>
</evidence>
<sequence>MPRILMVWEMGANMGHIDRLLLTARALRSRGHDVSFVLRDLSRAHARIAAEGFAMGQAPVWLPQLANPPRLHNYTSVLAAAGWLDAPGLAGLIGGWRRWYDLLQPDVLICDHAPTALLASRGSDMTVWTIGTSFEVPPRGEHFPPMAHWDPAAAGRSAADDALLLPVANQALALLGLAPLRRLIDLFDGCHQAIASIPELSHYGGYGADMPFCGPTYVGDSGAQPVWPGGKGAQVFAYLSPTHPEFARLMQALRELGVRALVHAKGLSPEAAQRLAGPQMRFEAQPVKLDAALAEADLVVSHGGLGTATAALLAGKPQLAVANHMEQLMTGRRLGTQGLGIAVPPGAPNPDWRRLMSQLLEDGRFTAAARAVAERHRGESAAGTAERLADRVEASLGEARH</sequence>
<gene>
    <name evidence="2" type="ORF">ACG00Y_10950</name>
</gene>
<dbReference type="InterPro" id="IPR010610">
    <property type="entry name" value="EryCIII-like_C"/>
</dbReference>
<dbReference type="Gene3D" id="3.40.50.2000">
    <property type="entry name" value="Glycogen Phosphorylase B"/>
    <property type="match status" value="2"/>
</dbReference>
<evidence type="ECO:0000259" key="1">
    <source>
        <dbReference type="Pfam" id="PF06722"/>
    </source>
</evidence>
<accession>A0ABW7F1R3</accession>
<feature type="domain" description="Erythromycin biosynthesis protein CIII-like C-terminal" evidence="1">
    <location>
        <begin position="287"/>
        <end position="375"/>
    </location>
</feature>
<dbReference type="Proteomes" id="UP001606210">
    <property type="component" value="Unassembled WGS sequence"/>
</dbReference>
<proteinExistence type="predicted"/>
<evidence type="ECO:0000313" key="2">
    <source>
        <dbReference type="EMBL" id="MFG6430436.1"/>
    </source>
</evidence>
<dbReference type="Pfam" id="PF06722">
    <property type="entry name" value="EryCIII-like_C"/>
    <property type="match status" value="1"/>
</dbReference>
<protein>
    <submittedName>
        <fullName evidence="2">Glycosyltransferase</fullName>
    </submittedName>
</protein>
<dbReference type="SUPFAM" id="SSF53756">
    <property type="entry name" value="UDP-Glycosyltransferase/glycogen phosphorylase"/>
    <property type="match status" value="1"/>
</dbReference>
<reference evidence="2 3" key="1">
    <citation type="submission" date="2024-08" db="EMBL/GenBank/DDBJ databases">
        <authorList>
            <person name="Lu H."/>
        </authorList>
    </citation>
    <scope>NUCLEOTIDE SEQUENCE [LARGE SCALE GENOMIC DNA]</scope>
    <source>
        <strain evidence="2 3">LYH14W</strain>
    </source>
</reference>
<dbReference type="PANTHER" id="PTHR21015">
    <property type="entry name" value="UDP-N-ACETYLGLUCOSAMINE--N-ACETYLMURAMYL-(PENTAPEPTIDE) PYROPHOSPHORYL-UNDECAPRENOL N-ACETYLGLUCOSAMINE TRANSFERASE 1"/>
    <property type="match status" value="1"/>
</dbReference>
<dbReference type="RefSeq" id="WP_394478703.1">
    <property type="nucleotide sequence ID" value="NZ_JBIGHV010000004.1"/>
</dbReference>
<dbReference type="PANTHER" id="PTHR21015:SF22">
    <property type="entry name" value="GLYCOSYLTRANSFERASE"/>
    <property type="match status" value="1"/>
</dbReference>
<name>A0ABW7F1R3_9BURK</name>
<comment type="caution">
    <text evidence="2">The sequence shown here is derived from an EMBL/GenBank/DDBJ whole genome shotgun (WGS) entry which is preliminary data.</text>
</comment>